<keyword evidence="3 7" id="KW-0812">Transmembrane</keyword>
<name>A0A4V6EU06_9BASI</name>
<feature type="compositionally biased region" description="Basic and acidic residues" evidence="6">
    <location>
        <begin position="84"/>
        <end position="97"/>
    </location>
</feature>
<accession>A0A4V6EU06</accession>
<protein>
    <recommendedName>
        <fullName evidence="10">TIGR00297 family protein</fullName>
    </recommendedName>
</protein>
<dbReference type="GeneID" id="40726498"/>
<evidence type="ECO:0000256" key="1">
    <source>
        <dbReference type="ARBA" id="ARBA00004141"/>
    </source>
</evidence>
<dbReference type="PANTHER" id="PTHR13353:SF5">
    <property type="entry name" value="TRANSMEMBRANE PROTEIN 19"/>
    <property type="match status" value="1"/>
</dbReference>
<evidence type="ECO:0000256" key="6">
    <source>
        <dbReference type="SAM" id="MobiDB-lite"/>
    </source>
</evidence>
<keyword evidence="9" id="KW-1185">Reference proteome</keyword>
<dbReference type="InterPro" id="IPR002794">
    <property type="entry name" value="DUF92_TMEM19"/>
</dbReference>
<evidence type="ECO:0000256" key="7">
    <source>
        <dbReference type="SAM" id="Phobius"/>
    </source>
</evidence>
<dbReference type="Pfam" id="PF01940">
    <property type="entry name" value="DUF92"/>
    <property type="match status" value="1"/>
</dbReference>
<dbReference type="Proteomes" id="UP000306050">
    <property type="component" value="Chromosome SGRAM_21"/>
</dbReference>
<evidence type="ECO:0000313" key="8">
    <source>
        <dbReference type="EMBL" id="TKY87589.1"/>
    </source>
</evidence>
<evidence type="ECO:0000313" key="9">
    <source>
        <dbReference type="Proteomes" id="UP000306050"/>
    </source>
</evidence>
<evidence type="ECO:0008006" key="10">
    <source>
        <dbReference type="Google" id="ProtNLM"/>
    </source>
</evidence>
<keyword evidence="5 7" id="KW-0472">Membrane</keyword>
<gene>
    <name evidence="8" type="ORF">EX895_003603</name>
</gene>
<organism evidence="8 9">
    <name type="scientific">Sporisorium graminicola</name>
    <dbReference type="NCBI Taxonomy" id="280036"/>
    <lineage>
        <taxon>Eukaryota</taxon>
        <taxon>Fungi</taxon>
        <taxon>Dikarya</taxon>
        <taxon>Basidiomycota</taxon>
        <taxon>Ustilaginomycotina</taxon>
        <taxon>Ustilaginomycetes</taxon>
        <taxon>Ustilaginales</taxon>
        <taxon>Ustilaginaceae</taxon>
        <taxon>Sporisorium</taxon>
    </lineage>
</organism>
<comment type="caution">
    <text evidence="8">The sequence shown here is derived from an EMBL/GenBank/DDBJ whole genome shotgun (WGS) entry which is preliminary data.</text>
</comment>
<dbReference type="AlphaFoldDB" id="A0A4V6EU06"/>
<dbReference type="RefSeq" id="XP_029739574.1">
    <property type="nucleotide sequence ID" value="XM_029884201.1"/>
</dbReference>
<dbReference type="GO" id="GO:0016020">
    <property type="term" value="C:membrane"/>
    <property type="evidence" value="ECO:0007669"/>
    <property type="project" value="UniProtKB-SubCell"/>
</dbReference>
<feature type="transmembrane region" description="Helical" evidence="7">
    <location>
        <begin position="243"/>
        <end position="265"/>
    </location>
</feature>
<feature type="transmembrane region" description="Helical" evidence="7">
    <location>
        <begin position="35"/>
        <end position="57"/>
    </location>
</feature>
<comment type="similarity">
    <text evidence="2">Belongs to the TMEM19 family.</text>
</comment>
<dbReference type="KEGG" id="sgra:EX895_003603"/>
<dbReference type="EMBL" id="SRRM01000013">
    <property type="protein sequence ID" value="TKY87589.1"/>
    <property type="molecule type" value="Genomic_DNA"/>
</dbReference>
<evidence type="ECO:0000256" key="3">
    <source>
        <dbReference type="ARBA" id="ARBA00022692"/>
    </source>
</evidence>
<sequence>MSELYPIPLGIAAYLGYSGYRKGSLSLDGAITASVVGYASMANPYIGYGLTLITFYLTGSKATKFKAQIKEGLETHSTEPAARAAKEVKESGKKRDTSSGNRNGVQVLCNSLTAVVACIAFRVLNRGALAVDPLSTSTLTSLSLAGRQVRITNLALTLVVAGHYAACMGDTLASELGILSSSTPRLVTNPLRKVPRGTNGGVSALGLLVSALGGSLIALTQSLSLLIHYRSSTHVAWDVHVKLGALITAAGLAGSLIDSLLGATLQQTLYNPSTRKVLVGPITDVLDGNKHDDPTASWQLITGLNVLSNNAVNLISSASTALLTAWAGSTLF</sequence>
<dbReference type="OrthoDB" id="30881at2759"/>
<feature type="transmembrane region" description="Helical" evidence="7">
    <location>
        <begin position="202"/>
        <end position="223"/>
    </location>
</feature>
<evidence type="ECO:0000256" key="5">
    <source>
        <dbReference type="ARBA" id="ARBA00023136"/>
    </source>
</evidence>
<proteinExistence type="inferred from homology"/>
<reference evidence="8 9" key="1">
    <citation type="submission" date="2019-05" db="EMBL/GenBank/DDBJ databases">
        <title>Sporisorium graminicola CBS 10092 draft sequencing and annotation.</title>
        <authorList>
            <person name="Solano-Gonzalez S."/>
            <person name="Caddick M.X."/>
            <person name="Darby A."/>
        </authorList>
    </citation>
    <scope>NUCLEOTIDE SEQUENCE [LARGE SCALE GENOMIC DNA]</scope>
    <source>
        <strain evidence="8 9">CBS 10092</strain>
    </source>
</reference>
<feature type="region of interest" description="Disordered" evidence="6">
    <location>
        <begin position="76"/>
        <end position="100"/>
    </location>
</feature>
<keyword evidence="4 7" id="KW-1133">Transmembrane helix</keyword>
<evidence type="ECO:0000256" key="4">
    <source>
        <dbReference type="ARBA" id="ARBA00022989"/>
    </source>
</evidence>
<comment type="subcellular location">
    <subcellularLocation>
        <location evidence="1">Membrane</location>
        <topology evidence="1">Multi-pass membrane protein</topology>
    </subcellularLocation>
</comment>
<evidence type="ECO:0000256" key="2">
    <source>
        <dbReference type="ARBA" id="ARBA00009012"/>
    </source>
</evidence>
<dbReference type="PANTHER" id="PTHR13353">
    <property type="entry name" value="TRANSMEMBRANE PROTEIN 19"/>
    <property type="match status" value="1"/>
</dbReference>